<evidence type="ECO:0000256" key="1">
    <source>
        <dbReference type="ARBA" id="ARBA00004141"/>
    </source>
</evidence>
<feature type="transmembrane region" description="Helical" evidence="8">
    <location>
        <begin position="193"/>
        <end position="212"/>
    </location>
</feature>
<dbReference type="GeneID" id="63850200"/>
<comment type="similarity">
    <text evidence="2">Belongs to the ADIPOR family.</text>
</comment>
<evidence type="ECO:0000313" key="9">
    <source>
        <dbReference type="EMBL" id="KAF1848145.1"/>
    </source>
</evidence>
<evidence type="ECO:0000256" key="2">
    <source>
        <dbReference type="ARBA" id="ARBA00007018"/>
    </source>
</evidence>
<feature type="region of interest" description="Disordered" evidence="7">
    <location>
        <begin position="1"/>
        <end position="42"/>
    </location>
</feature>
<feature type="transmembrane region" description="Helical" evidence="8">
    <location>
        <begin position="293"/>
        <end position="310"/>
    </location>
</feature>
<organism evidence="9 10">
    <name type="scientific">Cucurbitaria berberidis CBS 394.84</name>
    <dbReference type="NCBI Taxonomy" id="1168544"/>
    <lineage>
        <taxon>Eukaryota</taxon>
        <taxon>Fungi</taxon>
        <taxon>Dikarya</taxon>
        <taxon>Ascomycota</taxon>
        <taxon>Pezizomycotina</taxon>
        <taxon>Dothideomycetes</taxon>
        <taxon>Pleosporomycetidae</taxon>
        <taxon>Pleosporales</taxon>
        <taxon>Pleosporineae</taxon>
        <taxon>Cucurbitariaceae</taxon>
        <taxon>Cucurbitaria</taxon>
    </lineage>
</organism>
<name>A0A9P4GM74_9PLEO</name>
<evidence type="ECO:0000256" key="6">
    <source>
        <dbReference type="PIRSR" id="PIRSR604254-1"/>
    </source>
</evidence>
<comment type="subcellular location">
    <subcellularLocation>
        <location evidence="1">Membrane</location>
        <topology evidence="1">Multi-pass membrane protein</topology>
    </subcellularLocation>
</comment>
<proteinExistence type="inferred from homology"/>
<dbReference type="GO" id="GO:0038023">
    <property type="term" value="F:signaling receptor activity"/>
    <property type="evidence" value="ECO:0007669"/>
    <property type="project" value="TreeGrafter"/>
</dbReference>
<feature type="binding site" evidence="6">
    <location>
        <position position="291"/>
    </location>
    <ligand>
        <name>Zn(2+)</name>
        <dbReference type="ChEBI" id="CHEBI:29105"/>
    </ligand>
</feature>
<feature type="transmembrane region" description="Helical" evidence="8">
    <location>
        <begin position="224"/>
        <end position="247"/>
    </location>
</feature>
<comment type="caution">
    <text evidence="9">The sequence shown here is derived from an EMBL/GenBank/DDBJ whole genome shotgun (WGS) entry which is preliminary data.</text>
</comment>
<feature type="transmembrane region" description="Helical" evidence="8">
    <location>
        <begin position="166"/>
        <end position="186"/>
    </location>
</feature>
<evidence type="ECO:0000256" key="3">
    <source>
        <dbReference type="ARBA" id="ARBA00022692"/>
    </source>
</evidence>
<dbReference type="AlphaFoldDB" id="A0A9P4GM74"/>
<dbReference type="RefSeq" id="XP_040790708.1">
    <property type="nucleotide sequence ID" value="XM_040932949.1"/>
</dbReference>
<feature type="binding site" evidence="6">
    <location>
        <position position="295"/>
    </location>
    <ligand>
        <name>Zn(2+)</name>
        <dbReference type="ChEBI" id="CHEBI:29105"/>
    </ligand>
</feature>
<dbReference type="OrthoDB" id="529367at2759"/>
<dbReference type="Pfam" id="PF03006">
    <property type="entry name" value="HlyIII"/>
    <property type="match status" value="1"/>
</dbReference>
<keyword evidence="4 8" id="KW-1133">Transmembrane helix</keyword>
<keyword evidence="6" id="KW-0862">Zinc</keyword>
<sequence>MAFAPRLRVPTVPTVPTEQPPEAHRERGMESISGTASKAGKAGRPGLFSFDEMPEWFRRESNQWILHGYRPISGSARASFCSWSYIHNESVNIYSHLIPAVLFLLGEWYIQQYLTSRYSGVTGADFIAFSIFMLAAVTCLSLSATYHTLLNHSQHVDRLCLRLDMLGVVVFILGDLVLGIYMVFWCEPLPRNIYWSMIGVFGTLTMVMTMHPKFQGPKYRLFRTLMFVVTGLSGVAPLFHGLIVFGMSQMMRKSFPYTLAKAGCLLSGTSFYATRFPESRYPGKFDLWGSHSIFHILVVCAAVVQLMGYMDAFDYAHGNLTCSSH</sequence>
<evidence type="ECO:0000313" key="10">
    <source>
        <dbReference type="Proteomes" id="UP000800039"/>
    </source>
</evidence>
<keyword evidence="10" id="KW-1185">Reference proteome</keyword>
<dbReference type="PANTHER" id="PTHR20855">
    <property type="entry name" value="ADIPOR/PROGESTIN RECEPTOR-RELATED"/>
    <property type="match status" value="1"/>
</dbReference>
<dbReference type="EMBL" id="ML976615">
    <property type="protein sequence ID" value="KAF1848145.1"/>
    <property type="molecule type" value="Genomic_DNA"/>
</dbReference>
<gene>
    <name evidence="9" type="ORF">K460DRAFT_364127</name>
</gene>
<evidence type="ECO:0000256" key="7">
    <source>
        <dbReference type="SAM" id="MobiDB-lite"/>
    </source>
</evidence>
<evidence type="ECO:0000256" key="5">
    <source>
        <dbReference type="ARBA" id="ARBA00023136"/>
    </source>
</evidence>
<feature type="binding site" evidence="6">
    <location>
        <position position="147"/>
    </location>
    <ligand>
        <name>Zn(2+)</name>
        <dbReference type="ChEBI" id="CHEBI:29105"/>
    </ligand>
</feature>
<reference evidence="9" key="1">
    <citation type="submission" date="2020-01" db="EMBL/GenBank/DDBJ databases">
        <authorList>
            <consortium name="DOE Joint Genome Institute"/>
            <person name="Haridas S."/>
            <person name="Albert R."/>
            <person name="Binder M."/>
            <person name="Bloem J."/>
            <person name="Labutti K."/>
            <person name="Salamov A."/>
            <person name="Andreopoulos B."/>
            <person name="Baker S.E."/>
            <person name="Barry K."/>
            <person name="Bills G."/>
            <person name="Bluhm B.H."/>
            <person name="Cannon C."/>
            <person name="Castanera R."/>
            <person name="Culley D.E."/>
            <person name="Daum C."/>
            <person name="Ezra D."/>
            <person name="Gonzalez J.B."/>
            <person name="Henrissat B."/>
            <person name="Kuo A."/>
            <person name="Liang C."/>
            <person name="Lipzen A."/>
            <person name="Lutzoni F."/>
            <person name="Magnuson J."/>
            <person name="Mondo S."/>
            <person name="Nolan M."/>
            <person name="Ohm R."/>
            <person name="Pangilinan J."/>
            <person name="Park H.-J."/>
            <person name="Ramirez L."/>
            <person name="Alfaro M."/>
            <person name="Sun H."/>
            <person name="Tritt A."/>
            <person name="Yoshinaga Y."/>
            <person name="Zwiers L.-H."/>
            <person name="Turgeon B.G."/>
            <person name="Goodwin S.B."/>
            <person name="Spatafora J.W."/>
            <person name="Crous P.W."/>
            <person name="Grigoriev I.V."/>
        </authorList>
    </citation>
    <scope>NUCLEOTIDE SEQUENCE</scope>
    <source>
        <strain evidence="9">CBS 394.84</strain>
    </source>
</reference>
<dbReference type="GO" id="GO:0006882">
    <property type="term" value="P:intracellular zinc ion homeostasis"/>
    <property type="evidence" value="ECO:0007669"/>
    <property type="project" value="TreeGrafter"/>
</dbReference>
<accession>A0A9P4GM74</accession>
<protein>
    <submittedName>
        <fullName evidence="9">Hemolysin-III family protein</fullName>
    </submittedName>
</protein>
<evidence type="ECO:0000256" key="4">
    <source>
        <dbReference type="ARBA" id="ARBA00022989"/>
    </source>
</evidence>
<dbReference type="PANTHER" id="PTHR20855:SF52">
    <property type="entry name" value="ADIPONECTIN RECEPTOR PROTEIN"/>
    <property type="match status" value="1"/>
</dbReference>
<feature type="transmembrane region" description="Helical" evidence="8">
    <location>
        <begin position="122"/>
        <end position="146"/>
    </location>
</feature>
<keyword evidence="3 8" id="KW-0812">Transmembrane</keyword>
<dbReference type="GO" id="GO:0016020">
    <property type="term" value="C:membrane"/>
    <property type="evidence" value="ECO:0007669"/>
    <property type="project" value="UniProtKB-SubCell"/>
</dbReference>
<dbReference type="InterPro" id="IPR004254">
    <property type="entry name" value="AdipoR/HlyIII-related"/>
</dbReference>
<dbReference type="Proteomes" id="UP000800039">
    <property type="component" value="Unassembled WGS sequence"/>
</dbReference>
<evidence type="ECO:0000256" key="8">
    <source>
        <dbReference type="SAM" id="Phobius"/>
    </source>
</evidence>
<dbReference type="GO" id="GO:0046872">
    <property type="term" value="F:metal ion binding"/>
    <property type="evidence" value="ECO:0007669"/>
    <property type="project" value="UniProtKB-KW"/>
</dbReference>
<keyword evidence="6" id="KW-0479">Metal-binding</keyword>
<keyword evidence="5 8" id="KW-0472">Membrane</keyword>